<keyword evidence="1" id="KW-0805">Transcription regulation</keyword>
<proteinExistence type="predicted"/>
<dbReference type="Gene3D" id="2.170.150.80">
    <property type="entry name" value="NAC domain"/>
    <property type="match status" value="1"/>
</dbReference>
<dbReference type="Pfam" id="PF02365">
    <property type="entry name" value="NAM"/>
    <property type="match status" value="1"/>
</dbReference>
<evidence type="ECO:0000313" key="6">
    <source>
        <dbReference type="EMBL" id="KAK4379616.1"/>
    </source>
</evidence>
<dbReference type="AlphaFoldDB" id="A0AAE1VVW5"/>
<dbReference type="Proteomes" id="UP001291623">
    <property type="component" value="Unassembled WGS sequence"/>
</dbReference>
<dbReference type="PANTHER" id="PTHR31719:SF164">
    <property type="entry name" value="NAC DOMAIN-CONTAINING PROTEIN"/>
    <property type="match status" value="1"/>
</dbReference>
<gene>
    <name evidence="6" type="ORF">RND71_001478</name>
</gene>
<evidence type="ECO:0000256" key="1">
    <source>
        <dbReference type="ARBA" id="ARBA00023015"/>
    </source>
</evidence>
<evidence type="ECO:0000256" key="3">
    <source>
        <dbReference type="ARBA" id="ARBA00023163"/>
    </source>
</evidence>
<reference evidence="6" key="1">
    <citation type="submission" date="2023-12" db="EMBL/GenBank/DDBJ databases">
        <title>Genome assembly of Anisodus tanguticus.</title>
        <authorList>
            <person name="Wang Y.-J."/>
        </authorList>
    </citation>
    <scope>NUCLEOTIDE SEQUENCE</scope>
    <source>
        <strain evidence="6">KB-2021</strain>
        <tissue evidence="6">Leaf</tissue>
    </source>
</reference>
<keyword evidence="7" id="KW-1185">Reference proteome</keyword>
<evidence type="ECO:0000313" key="7">
    <source>
        <dbReference type="Proteomes" id="UP001291623"/>
    </source>
</evidence>
<evidence type="ECO:0000256" key="2">
    <source>
        <dbReference type="ARBA" id="ARBA00023125"/>
    </source>
</evidence>
<keyword evidence="3" id="KW-0804">Transcription</keyword>
<keyword evidence="4" id="KW-0539">Nucleus</keyword>
<dbReference type="EMBL" id="JAVYJV010000001">
    <property type="protein sequence ID" value="KAK4379616.1"/>
    <property type="molecule type" value="Genomic_DNA"/>
</dbReference>
<sequence>MALLYSGHSSRPLGYHFHPTDKEVMKYLLGFVIGIPLPEQHELMQEVDLYADKDPWQIFEAYKGTKNSRYFITRQKKENPKWIKRVSRTVGNGTWKSQNKGEEVFDDKGRFMGYVKSLKYIPANKSSNNVNGEWLMTEYSLYDRYVDAEKIKNKGFVVCKIKKKEKPGNKRNGNNANENMRDVEEYVDSVLQDDEIPMDEENTTEYLAENEVENHVLALLGNSDEEENVEGCLYQGDEVVEDHVHANMLRSAEDVDLDSITFILEAVPSKGSLQLLLTKQRMKINITDQPKTGLLLLHRISTA</sequence>
<evidence type="ECO:0000259" key="5">
    <source>
        <dbReference type="PROSITE" id="PS51005"/>
    </source>
</evidence>
<dbReference type="GO" id="GO:0006355">
    <property type="term" value="P:regulation of DNA-templated transcription"/>
    <property type="evidence" value="ECO:0007669"/>
    <property type="project" value="InterPro"/>
</dbReference>
<dbReference type="SUPFAM" id="SSF101941">
    <property type="entry name" value="NAC domain"/>
    <property type="match status" value="1"/>
</dbReference>
<dbReference type="GO" id="GO:0003677">
    <property type="term" value="F:DNA binding"/>
    <property type="evidence" value="ECO:0007669"/>
    <property type="project" value="UniProtKB-KW"/>
</dbReference>
<comment type="caution">
    <text evidence="6">The sequence shown here is derived from an EMBL/GenBank/DDBJ whole genome shotgun (WGS) entry which is preliminary data.</text>
</comment>
<organism evidence="6 7">
    <name type="scientific">Anisodus tanguticus</name>
    <dbReference type="NCBI Taxonomy" id="243964"/>
    <lineage>
        <taxon>Eukaryota</taxon>
        <taxon>Viridiplantae</taxon>
        <taxon>Streptophyta</taxon>
        <taxon>Embryophyta</taxon>
        <taxon>Tracheophyta</taxon>
        <taxon>Spermatophyta</taxon>
        <taxon>Magnoliopsida</taxon>
        <taxon>eudicotyledons</taxon>
        <taxon>Gunneridae</taxon>
        <taxon>Pentapetalae</taxon>
        <taxon>asterids</taxon>
        <taxon>lamiids</taxon>
        <taxon>Solanales</taxon>
        <taxon>Solanaceae</taxon>
        <taxon>Solanoideae</taxon>
        <taxon>Hyoscyameae</taxon>
        <taxon>Anisodus</taxon>
    </lineage>
</organism>
<protein>
    <recommendedName>
        <fullName evidence="5">NAC domain-containing protein</fullName>
    </recommendedName>
</protein>
<name>A0AAE1VVW5_9SOLA</name>
<dbReference type="GO" id="GO:0048731">
    <property type="term" value="P:system development"/>
    <property type="evidence" value="ECO:0007669"/>
    <property type="project" value="TreeGrafter"/>
</dbReference>
<feature type="domain" description="NAC" evidence="5">
    <location>
        <begin position="11"/>
        <end position="164"/>
    </location>
</feature>
<accession>A0AAE1VVW5</accession>
<evidence type="ECO:0000256" key="4">
    <source>
        <dbReference type="ARBA" id="ARBA00023242"/>
    </source>
</evidence>
<dbReference type="PANTHER" id="PTHR31719">
    <property type="entry name" value="NAC TRANSCRIPTION FACTOR 56"/>
    <property type="match status" value="1"/>
</dbReference>
<dbReference type="InterPro" id="IPR036093">
    <property type="entry name" value="NAC_dom_sf"/>
</dbReference>
<dbReference type="PROSITE" id="PS51005">
    <property type="entry name" value="NAC"/>
    <property type="match status" value="1"/>
</dbReference>
<keyword evidence="2" id="KW-0238">DNA-binding</keyword>
<dbReference type="InterPro" id="IPR003441">
    <property type="entry name" value="NAC-dom"/>
</dbReference>